<comment type="caution">
    <text evidence="1">The sequence shown here is derived from an EMBL/GenBank/DDBJ whole genome shotgun (WGS) entry which is preliminary data.</text>
</comment>
<protein>
    <submittedName>
        <fullName evidence="1">Uncharacterized protein</fullName>
    </submittedName>
</protein>
<evidence type="ECO:0000313" key="1">
    <source>
        <dbReference type="EMBL" id="MDR6221931.1"/>
    </source>
</evidence>
<name>A0AA90Z713_9EURY</name>
<dbReference type="RefSeq" id="WP_270096263.1">
    <property type="nucleotide sequence ID" value="NZ_JAQFFK010000003.1"/>
</dbReference>
<gene>
    <name evidence="1" type="ORF">J2750_000363</name>
</gene>
<sequence length="970" mass="111676">MSSIFEERKKNSLVNGVNKAKANPADKNKIIKKAVEDYIQYNRIEICIDDTWKQEYVRQRTRYTSNASFLTLDEDEDIPLKTNLIDDKQEYLQDGADKRSVHAYNIVEDNKHNIFFVEKTTRAGGTTSFVKNSIENGEKFLLIAPTNKIAKGTVQDAKKFCSKDALIQHVHPNSACKYVQEMKLDDEKYEELPFILLPEECSECDSVLTCEMNEILVTESNKYLPDEPTCDGYTITYTKAIMMASQFGNLVYDGDGDDHINLDEEDDEKSEDNKKDFRKTKIIRKSIYKIINDVQTVIIDEFHSFFNGKISSVNLSEFDIEDYNLIMKSDNNKELFPEIIGMLENFGKTQNEINELLKVIESNQEKYVREKVEKGKIESKKDYYTETFENPRPINRKSDTPGLILREIENIIWNKIGLDMDKVLQLYKIVDIVSSEIIFINFNKKNNITISALKIYQIEAFENFIRELVRRRKTVLITTATPIYYDYEKLLHPEREDLDGMNLVTFGEGGDPKKTNENMYIFPDRKKFEPDDNPCKNKYVLNKIKFLIDTFGISKCMIVAGNKIKTGQLEKELKKMGCEFDEEKGDKVYYYRSSELMGVSSSKRIFISVDIAYSPLDSYDLFVHFYKAIANQSDFIKQLYFEHVYADTWQAWSRAKDPEGKEASIVMTFGVRADNCKNVSIHGVNKQVIVTEPSKSGKGKRIDVIPEPDNITKPNVIEEENHQKSVLKILHYKENYIANKDSLFNNYVNTFGDTTFAEKISNFKNQFAIEKESPLSLNKAEILNEFFISEGYDYTINGSSIDGINVTSDDIHNHLNGKTSISAHSLSKSNKMMWVRLEVDENQMSSLHGLFLLMDIPSFVEKVNDTYKIWILLTETDASVIDKFAKEAIKKAGFNVEGDGKVVRSSAIMKRNKNKKQKGVEVLLPFSSDSKIWINGTFTDEFDDMVVCPVSINEIDMPYPELEAYDDEAF</sequence>
<proteinExistence type="predicted"/>
<accession>A0AA90Z713</accession>
<reference evidence="1 2" key="1">
    <citation type="submission" date="2023-07" db="EMBL/GenBank/DDBJ databases">
        <title>Genomic Encyclopedia of Type Strains, Phase IV (KMG-IV): sequencing the most valuable type-strain genomes for metagenomic binning, comparative biology and taxonomic classification.</title>
        <authorList>
            <person name="Goeker M."/>
        </authorList>
    </citation>
    <scope>NUCLEOTIDE SEQUENCE [LARGE SCALE GENOMIC DNA]</scope>
    <source>
        <strain evidence="1 2">DSM 17273</strain>
    </source>
</reference>
<dbReference type="AlphaFoldDB" id="A0AA90Z713"/>
<dbReference type="PROSITE" id="PS50890">
    <property type="entry name" value="PUA"/>
    <property type="match status" value="1"/>
</dbReference>
<organism evidence="1 2">
    <name type="scientific">Methanococcoides alaskense</name>
    <dbReference type="NCBI Taxonomy" id="325778"/>
    <lineage>
        <taxon>Archaea</taxon>
        <taxon>Methanobacteriati</taxon>
        <taxon>Methanobacteriota</taxon>
        <taxon>Stenosarchaea group</taxon>
        <taxon>Methanomicrobia</taxon>
        <taxon>Methanosarcinales</taxon>
        <taxon>Methanosarcinaceae</taxon>
        <taxon>Methanococcoides</taxon>
    </lineage>
</organism>
<dbReference type="Proteomes" id="UP001185015">
    <property type="component" value="Unassembled WGS sequence"/>
</dbReference>
<evidence type="ECO:0000313" key="2">
    <source>
        <dbReference type="Proteomes" id="UP001185015"/>
    </source>
</evidence>
<keyword evidence="2" id="KW-1185">Reference proteome</keyword>
<dbReference type="EMBL" id="JAVDQI010000001">
    <property type="protein sequence ID" value="MDR6221931.1"/>
    <property type="molecule type" value="Genomic_DNA"/>
</dbReference>